<gene>
    <name evidence="2" type="ORF">LAZ67_12001908</name>
</gene>
<feature type="region of interest" description="Disordered" evidence="1">
    <location>
        <begin position="95"/>
        <end position="114"/>
    </location>
</feature>
<feature type="region of interest" description="Disordered" evidence="1">
    <location>
        <begin position="154"/>
        <end position="214"/>
    </location>
</feature>
<sequence>MPEPTIPASSSRNYNIPYNDFISDLEAIQKGNTKITQKIHSLLTQLISLENNCILQWIPASVWIGGNEMAVEFAKEARRLSQRKEQMSLFDHKIGQHTAEESANTKKQNGRRDDATFPKVIVKPLATAVGGRPPAVSPATDPPCAVNWADMMDDQDASLNPNPFTVVSRKRRRTSVHPRSSPAQSGNMTQKSANLSYNKPPVKRPLLAQQIKAT</sequence>
<evidence type="ECO:0000313" key="2">
    <source>
        <dbReference type="EMBL" id="UYV74962.1"/>
    </source>
</evidence>
<organism evidence="2 3">
    <name type="scientific">Cordylochernes scorpioides</name>
    <dbReference type="NCBI Taxonomy" id="51811"/>
    <lineage>
        <taxon>Eukaryota</taxon>
        <taxon>Metazoa</taxon>
        <taxon>Ecdysozoa</taxon>
        <taxon>Arthropoda</taxon>
        <taxon>Chelicerata</taxon>
        <taxon>Arachnida</taxon>
        <taxon>Pseudoscorpiones</taxon>
        <taxon>Cheliferoidea</taxon>
        <taxon>Chernetidae</taxon>
        <taxon>Cordylochernes</taxon>
    </lineage>
</organism>
<evidence type="ECO:0000313" key="3">
    <source>
        <dbReference type="Proteomes" id="UP001235939"/>
    </source>
</evidence>
<feature type="compositionally biased region" description="Polar residues" evidence="1">
    <location>
        <begin position="177"/>
        <end position="197"/>
    </location>
</feature>
<evidence type="ECO:0000256" key="1">
    <source>
        <dbReference type="SAM" id="MobiDB-lite"/>
    </source>
</evidence>
<protein>
    <submittedName>
        <fullName evidence="2">Uncharacterized protein</fullName>
    </submittedName>
</protein>
<proteinExistence type="predicted"/>
<accession>A0ABY6L3C7</accession>
<reference evidence="2 3" key="1">
    <citation type="submission" date="2022-01" db="EMBL/GenBank/DDBJ databases">
        <title>A chromosomal length assembly of Cordylochernes scorpioides.</title>
        <authorList>
            <person name="Zeh D."/>
            <person name="Zeh J."/>
        </authorList>
    </citation>
    <scope>NUCLEOTIDE SEQUENCE [LARGE SCALE GENOMIC DNA]</scope>
    <source>
        <strain evidence="2">IN4F17</strain>
        <tissue evidence="2">Whole Body</tissue>
    </source>
</reference>
<name>A0ABY6L3C7_9ARAC</name>
<dbReference type="EMBL" id="CP092874">
    <property type="protein sequence ID" value="UYV74962.1"/>
    <property type="molecule type" value="Genomic_DNA"/>
</dbReference>
<keyword evidence="3" id="KW-1185">Reference proteome</keyword>
<dbReference type="Proteomes" id="UP001235939">
    <property type="component" value="Chromosome 12"/>
</dbReference>